<evidence type="ECO:0000313" key="10">
    <source>
        <dbReference type="EMBL" id="GLH70768.1"/>
    </source>
</evidence>
<feature type="transmembrane region" description="Helical" evidence="8">
    <location>
        <begin position="266"/>
        <end position="284"/>
    </location>
</feature>
<dbReference type="PANTHER" id="PTHR42682">
    <property type="entry name" value="HYDROGENASE-4 COMPONENT F"/>
    <property type="match status" value="1"/>
</dbReference>
<feature type="transmembrane region" description="Helical" evidence="8">
    <location>
        <begin position="92"/>
        <end position="110"/>
    </location>
</feature>
<dbReference type="Proteomes" id="UP001165089">
    <property type="component" value="Unassembled WGS sequence"/>
</dbReference>
<feature type="transmembrane region" description="Helical" evidence="8">
    <location>
        <begin position="50"/>
        <end position="80"/>
    </location>
</feature>
<dbReference type="EMBL" id="BSDD01000004">
    <property type="protein sequence ID" value="GLH70768.1"/>
    <property type="molecule type" value="Genomic_DNA"/>
</dbReference>
<keyword evidence="11" id="KW-1185">Reference proteome</keyword>
<dbReference type="InterPro" id="IPR001750">
    <property type="entry name" value="ND/Mrp_TM"/>
</dbReference>
<evidence type="ECO:0000256" key="1">
    <source>
        <dbReference type="ARBA" id="ARBA00004651"/>
    </source>
</evidence>
<feature type="domain" description="NADH:quinone oxidoreductase/Mrp antiporter transmembrane" evidence="9">
    <location>
        <begin position="118"/>
        <end position="398"/>
    </location>
</feature>
<comment type="caution">
    <text evidence="10">The sequence shown here is derived from an EMBL/GenBank/DDBJ whole genome shotgun (WGS) entry which is preliminary data.</text>
</comment>
<comment type="subcellular location">
    <subcellularLocation>
        <location evidence="1">Cell membrane</location>
        <topology evidence="1">Multi-pass membrane protein</topology>
    </subcellularLocation>
    <subcellularLocation>
        <location evidence="7">Membrane</location>
        <topology evidence="7">Multi-pass membrane protein</topology>
    </subcellularLocation>
</comment>
<name>A0ABQ5Q8M5_9BACT</name>
<dbReference type="Pfam" id="PF00361">
    <property type="entry name" value="Proton_antipo_M"/>
    <property type="match status" value="1"/>
</dbReference>
<evidence type="ECO:0000256" key="3">
    <source>
        <dbReference type="ARBA" id="ARBA00022692"/>
    </source>
</evidence>
<evidence type="ECO:0000259" key="9">
    <source>
        <dbReference type="Pfam" id="PF00361"/>
    </source>
</evidence>
<dbReference type="RefSeq" id="WP_285726318.1">
    <property type="nucleotide sequence ID" value="NZ_BSDD01000004.1"/>
</dbReference>
<evidence type="ECO:0000313" key="11">
    <source>
        <dbReference type="Proteomes" id="UP001165089"/>
    </source>
</evidence>
<feature type="transmembrane region" description="Helical" evidence="8">
    <location>
        <begin position="191"/>
        <end position="209"/>
    </location>
</feature>
<proteinExistence type="predicted"/>
<reference evidence="10 11" key="1">
    <citation type="journal article" date="2023" name="Antonie Van Leeuwenhoek">
        <title>Mesoterricola silvestris gen. nov., sp. nov., Mesoterricola sediminis sp. nov., Geothrix oryzae sp. nov., Geothrix edaphica sp. nov., Geothrix rubra sp. nov., and Geothrix limicola sp. nov., six novel members of Acidobacteriota isolated from soils.</title>
        <authorList>
            <person name="Itoh H."/>
            <person name="Sugisawa Y."/>
            <person name="Mise K."/>
            <person name="Xu Z."/>
            <person name="Kuniyasu M."/>
            <person name="Ushijima N."/>
            <person name="Kawano K."/>
            <person name="Kobayashi E."/>
            <person name="Shiratori Y."/>
            <person name="Masuda Y."/>
            <person name="Senoo K."/>
        </authorList>
    </citation>
    <scope>NUCLEOTIDE SEQUENCE [LARGE SCALE GENOMIC DNA]</scope>
    <source>
        <strain evidence="10 11">Red803</strain>
    </source>
</reference>
<evidence type="ECO:0000256" key="7">
    <source>
        <dbReference type="RuleBase" id="RU000320"/>
    </source>
</evidence>
<feature type="transmembrane region" description="Helical" evidence="8">
    <location>
        <begin position="439"/>
        <end position="458"/>
    </location>
</feature>
<evidence type="ECO:0000256" key="8">
    <source>
        <dbReference type="SAM" id="Phobius"/>
    </source>
</evidence>
<gene>
    <name evidence="10" type="primary">ehrD</name>
    <name evidence="10" type="ORF">GETHPA_23010</name>
</gene>
<protein>
    <submittedName>
        <fullName evidence="10">Hydrogenase</fullName>
    </submittedName>
</protein>
<feature type="transmembrane region" description="Helical" evidence="8">
    <location>
        <begin position="230"/>
        <end position="254"/>
    </location>
</feature>
<keyword evidence="6 8" id="KW-0472">Membrane</keyword>
<keyword evidence="4 8" id="KW-1133">Transmembrane helix</keyword>
<evidence type="ECO:0000256" key="4">
    <source>
        <dbReference type="ARBA" id="ARBA00022989"/>
    </source>
</evidence>
<dbReference type="PANTHER" id="PTHR42682:SF5">
    <property type="entry name" value="HYDROGENASE-4 COMPONENT F"/>
    <property type="match status" value="1"/>
</dbReference>
<feature type="transmembrane region" description="Helical" evidence="8">
    <location>
        <begin position="359"/>
        <end position="378"/>
    </location>
</feature>
<keyword evidence="3 7" id="KW-0812">Transmembrane</keyword>
<feature type="transmembrane region" description="Helical" evidence="8">
    <location>
        <begin position="116"/>
        <end position="136"/>
    </location>
</feature>
<dbReference type="InterPro" id="IPR052175">
    <property type="entry name" value="ComplexI-like_HydComp"/>
</dbReference>
<accession>A0ABQ5Q8M5</accession>
<sequence length="487" mass="51499">MAWILIALPLAAAAAAFLVDSPSVRARLLPATGSLHLLLLLWTLRRWASLPAGAWLGLDALGGWVLLVISVLFCICAFYAPSYLALRPERDHRIFCVSLLGFLGLASLLAEARHPGVAWVAMETTTLVTAPLVYFNRNRRSLEATWKYLVLGSVGIALALLGTLFIAYAAHMGGVEEPLQYPRLMAEAGRLSRPWLRAGFVLTLVGYGTKMGLAPLHTWKPDAYGETPGIVGALLAGGVTSCAFLALLRIYAVMAAAGEDVFAREILVGFGLLSMAWALVFMVGQTDFKRLLAYSSVEHMGILVLGIGIGGGATRFALYHLAANALVKSVLFLSAGNIHRSYASKQLPHVTGAIRRTPVSAGLFLLGFLAITGLPPFAPFISEYNIAAAALGGGHVLAGALFLLLLAGIFLGMSDTVVKVVFGTPSPQRVRTPYRDTPATTAPLIAALGLALLLGLWLPGPLRAMLDGAAATVAGHGPVVRIAEVRP</sequence>
<evidence type="ECO:0000256" key="5">
    <source>
        <dbReference type="ARBA" id="ARBA00023002"/>
    </source>
</evidence>
<feature type="transmembrane region" description="Helical" evidence="8">
    <location>
        <begin position="148"/>
        <end position="171"/>
    </location>
</feature>
<evidence type="ECO:0000256" key="2">
    <source>
        <dbReference type="ARBA" id="ARBA00022475"/>
    </source>
</evidence>
<keyword evidence="5" id="KW-0560">Oxidoreductase</keyword>
<feature type="transmembrane region" description="Helical" evidence="8">
    <location>
        <begin position="317"/>
        <end position="338"/>
    </location>
</feature>
<keyword evidence="2" id="KW-1003">Cell membrane</keyword>
<organism evidence="10 11">
    <name type="scientific">Geothrix rubra</name>
    <dbReference type="NCBI Taxonomy" id="2927977"/>
    <lineage>
        <taxon>Bacteria</taxon>
        <taxon>Pseudomonadati</taxon>
        <taxon>Acidobacteriota</taxon>
        <taxon>Holophagae</taxon>
        <taxon>Holophagales</taxon>
        <taxon>Holophagaceae</taxon>
        <taxon>Geothrix</taxon>
    </lineage>
</organism>
<feature type="transmembrane region" description="Helical" evidence="8">
    <location>
        <begin position="384"/>
        <end position="411"/>
    </location>
</feature>
<feature type="transmembrane region" description="Helical" evidence="8">
    <location>
        <begin position="291"/>
        <end position="311"/>
    </location>
</feature>
<evidence type="ECO:0000256" key="6">
    <source>
        <dbReference type="ARBA" id="ARBA00023136"/>
    </source>
</evidence>